<dbReference type="InterPro" id="IPR028349">
    <property type="entry name" value="PafC-like"/>
</dbReference>
<dbReference type="Pfam" id="PF25583">
    <property type="entry name" value="WCX"/>
    <property type="match status" value="1"/>
</dbReference>
<reference evidence="3 4" key="1">
    <citation type="submission" date="2021-03" db="EMBL/GenBank/DDBJ databases">
        <title>Geobacter metallireducens gen. nov. sp. nov., a microorganism capable of coupling the complete oxidation of organic compounds to the reduction of iron and other metals.</title>
        <authorList>
            <person name="Li Y."/>
        </authorList>
    </citation>
    <scope>NUCLEOTIDE SEQUENCE [LARGE SCALE GENOMIC DNA]</scope>
    <source>
        <strain evidence="3 4">Jerry-YX</strain>
    </source>
</reference>
<dbReference type="PANTHER" id="PTHR34580">
    <property type="match status" value="1"/>
</dbReference>
<accession>A0ABX7Q779</accession>
<dbReference type="PANTHER" id="PTHR34580:SF1">
    <property type="entry name" value="PROTEIN PAFC"/>
    <property type="match status" value="1"/>
</dbReference>
<dbReference type="Pfam" id="PF13280">
    <property type="entry name" value="WYL"/>
    <property type="match status" value="1"/>
</dbReference>
<evidence type="ECO:0000313" key="4">
    <source>
        <dbReference type="Proteomes" id="UP000663651"/>
    </source>
</evidence>
<evidence type="ECO:0000313" key="3">
    <source>
        <dbReference type="EMBL" id="QSV46898.1"/>
    </source>
</evidence>
<feature type="domain" description="WYL" evidence="1">
    <location>
        <begin position="157"/>
        <end position="225"/>
    </location>
</feature>
<dbReference type="Proteomes" id="UP000663651">
    <property type="component" value="Chromosome"/>
</dbReference>
<dbReference type="RefSeq" id="WP_207164676.1">
    <property type="nucleotide sequence ID" value="NZ_CP071382.1"/>
</dbReference>
<dbReference type="EMBL" id="CP071382">
    <property type="protein sequence ID" value="QSV46898.1"/>
    <property type="molecule type" value="Genomic_DNA"/>
</dbReference>
<organism evidence="3 4">
    <name type="scientific">Geobacter benzoatilyticus</name>
    <dbReference type="NCBI Taxonomy" id="2815309"/>
    <lineage>
        <taxon>Bacteria</taxon>
        <taxon>Pseudomonadati</taxon>
        <taxon>Thermodesulfobacteriota</taxon>
        <taxon>Desulfuromonadia</taxon>
        <taxon>Geobacterales</taxon>
        <taxon>Geobacteraceae</taxon>
        <taxon>Geobacter</taxon>
    </lineage>
</organism>
<dbReference type="PIRSF" id="PIRSF016838">
    <property type="entry name" value="PafC"/>
    <property type="match status" value="1"/>
</dbReference>
<name>A0ABX7Q779_9BACT</name>
<proteinExistence type="predicted"/>
<dbReference type="PROSITE" id="PS52050">
    <property type="entry name" value="WYL"/>
    <property type="match status" value="1"/>
</dbReference>
<sequence>MPKREKDCWAGQLVDMVETVKLLSRPQGATIAEIVANTSVERRTVYRIFKALERIGLPVHETAAGFMERQKRYQLDEGSVLKTPNLATLTFDEALSLYALRGNLGVYQGTMIEESVDAAFRKLGLILPPGFRRMMERYATLFIPTAKAAKDYSGVQETIDDLSFAMLNGKVCTVTYHSFYDDRDKTFTIHPLHFFERDGGLYLLCIVARFSSIRTLAVERIRSLDIAEQEFDYPEGFDPHELLDSAFNIIFDEPFDARIRFSPGQARYIKERRWAKDQEFIDEVDGSVVLVMRTSGRDEVKRWVLSFGSAAEVLEPAELRAEVKQEFEAAARRYD</sequence>
<feature type="domain" description="WCX" evidence="2">
    <location>
        <begin position="254"/>
        <end position="331"/>
    </location>
</feature>
<evidence type="ECO:0000259" key="1">
    <source>
        <dbReference type="Pfam" id="PF13280"/>
    </source>
</evidence>
<gene>
    <name evidence="3" type="ORF">JZM60_06435</name>
</gene>
<protein>
    <submittedName>
        <fullName evidence="3">WYL domain-containing protein</fullName>
    </submittedName>
</protein>
<evidence type="ECO:0000259" key="2">
    <source>
        <dbReference type="Pfam" id="PF25583"/>
    </source>
</evidence>
<dbReference type="InterPro" id="IPR051534">
    <property type="entry name" value="CBASS_pafABC_assoc_protein"/>
</dbReference>
<keyword evidence="4" id="KW-1185">Reference proteome</keyword>
<dbReference type="InterPro" id="IPR057727">
    <property type="entry name" value="WCX_dom"/>
</dbReference>
<dbReference type="InterPro" id="IPR026881">
    <property type="entry name" value="WYL_dom"/>
</dbReference>